<dbReference type="InterPro" id="IPR036425">
    <property type="entry name" value="MoaB/Mog-like_dom_sf"/>
</dbReference>
<dbReference type="GO" id="GO:0061599">
    <property type="term" value="F:molybdopterin molybdotransferase activity"/>
    <property type="evidence" value="ECO:0007669"/>
    <property type="project" value="UniProtKB-UniRule"/>
</dbReference>
<evidence type="ECO:0000313" key="8">
    <source>
        <dbReference type="EMBL" id="RAI29604.1"/>
    </source>
</evidence>
<comment type="pathway">
    <text evidence="2 6">Cofactor biosynthesis; molybdopterin biosynthesis.</text>
</comment>
<dbReference type="Proteomes" id="UP000249299">
    <property type="component" value="Unassembled WGS sequence"/>
</dbReference>
<dbReference type="OrthoDB" id="9804758at2"/>
<gene>
    <name evidence="8" type="ORF">CH339_02880</name>
</gene>
<comment type="similarity">
    <text evidence="3 6">Belongs to the MoeA family.</text>
</comment>
<evidence type="ECO:0000259" key="7">
    <source>
        <dbReference type="SMART" id="SM00852"/>
    </source>
</evidence>
<keyword evidence="4 6" id="KW-0501">Molybdenum cofactor biosynthesis</keyword>
<dbReference type="SMART" id="SM00852">
    <property type="entry name" value="MoCF_biosynth"/>
    <property type="match status" value="1"/>
</dbReference>
<dbReference type="GO" id="GO:0005829">
    <property type="term" value="C:cytosol"/>
    <property type="evidence" value="ECO:0007669"/>
    <property type="project" value="TreeGrafter"/>
</dbReference>
<dbReference type="InterPro" id="IPR005110">
    <property type="entry name" value="MoeA_linker/N"/>
</dbReference>
<dbReference type="InterPro" id="IPR036135">
    <property type="entry name" value="MoeA_linker/N_sf"/>
</dbReference>
<evidence type="ECO:0000256" key="3">
    <source>
        <dbReference type="ARBA" id="ARBA00010763"/>
    </source>
</evidence>
<dbReference type="AlphaFoldDB" id="A0A327JVP4"/>
<comment type="catalytic activity">
    <reaction evidence="5">
        <text>adenylyl-molybdopterin + molybdate = Mo-molybdopterin + AMP + H(+)</text>
        <dbReference type="Rhea" id="RHEA:35047"/>
        <dbReference type="ChEBI" id="CHEBI:15378"/>
        <dbReference type="ChEBI" id="CHEBI:36264"/>
        <dbReference type="ChEBI" id="CHEBI:62727"/>
        <dbReference type="ChEBI" id="CHEBI:71302"/>
        <dbReference type="ChEBI" id="CHEBI:456215"/>
        <dbReference type="EC" id="2.10.1.1"/>
    </reaction>
</comment>
<sequence length="433" mass="45198">MPPNNRLPDSRLKDDCFATDRECLTHAEALALLKAQVAPVVDSETVPLIAAGGRVLAEEIVAPRDVPLADNTAVDGYAFSHADYIASEGRLPVAMRIAAGHPAGTALAQGTAAQIFTGAVMPPGADTVAMQEDCRIDDGEPPIVNVPPGLKQGANRRRAGEDVAAGSALLVPGLRLRPQDVGAIASTGKAEVTVYRRLRAALVSTGDEIVRPGNPIAPGQVFDANHYLLSELLAAANVAVSDLGVLADDPILIRERLAEAAASHDILITSGGVSHGGEDHLADAVAALGSRHLWQLAIKPGRPVSFGQIGDCVAVGLPGNPVAAFVCFLNYAMPVLSAMGGAGFQTPIPYRIPAAFDFAKKPGRREFLRGILERDADGHMVVKKFARDGSALISSLREADGLILLAEETTSVAAGETVEFIPFSAYGIAERTL</sequence>
<dbReference type="Gene3D" id="2.170.190.11">
    <property type="entry name" value="Molybdopterin biosynthesis moea protein, domain 3"/>
    <property type="match status" value="1"/>
</dbReference>
<dbReference type="CDD" id="cd00887">
    <property type="entry name" value="MoeA"/>
    <property type="match status" value="1"/>
</dbReference>
<evidence type="ECO:0000256" key="4">
    <source>
        <dbReference type="ARBA" id="ARBA00023150"/>
    </source>
</evidence>
<dbReference type="InterPro" id="IPR001453">
    <property type="entry name" value="MoaB/Mog_dom"/>
</dbReference>
<evidence type="ECO:0000256" key="1">
    <source>
        <dbReference type="ARBA" id="ARBA00002901"/>
    </source>
</evidence>
<dbReference type="NCBIfam" id="NF045515">
    <property type="entry name" value="Glp_gephyrin"/>
    <property type="match status" value="1"/>
</dbReference>
<dbReference type="InterPro" id="IPR008284">
    <property type="entry name" value="MoCF_biosynth_CS"/>
</dbReference>
<keyword evidence="6 8" id="KW-0808">Transferase</keyword>
<evidence type="ECO:0000256" key="5">
    <source>
        <dbReference type="ARBA" id="ARBA00047317"/>
    </source>
</evidence>
<dbReference type="RefSeq" id="WP_111432767.1">
    <property type="nucleotide sequence ID" value="NZ_NPEV01000003.1"/>
</dbReference>
<dbReference type="Pfam" id="PF00994">
    <property type="entry name" value="MoCF_biosynth"/>
    <property type="match status" value="1"/>
</dbReference>
<reference evidence="8 9" key="1">
    <citation type="submission" date="2017-07" db="EMBL/GenBank/DDBJ databases">
        <title>Draft Genome Sequences of Select Purple Nonsulfur Bacteria.</title>
        <authorList>
            <person name="Lasarre B."/>
            <person name="Mckinlay J.B."/>
        </authorList>
    </citation>
    <scope>NUCLEOTIDE SEQUENCE [LARGE SCALE GENOMIC DNA]</scope>
    <source>
        <strain evidence="8 9">DSM 11290</strain>
    </source>
</reference>
<dbReference type="Gene3D" id="3.90.105.10">
    <property type="entry name" value="Molybdopterin biosynthesis moea protein, domain 2"/>
    <property type="match status" value="1"/>
</dbReference>
<dbReference type="SUPFAM" id="SSF53218">
    <property type="entry name" value="Molybdenum cofactor biosynthesis proteins"/>
    <property type="match status" value="1"/>
</dbReference>
<keyword evidence="6" id="KW-0479">Metal-binding</keyword>
<dbReference type="EC" id="2.10.1.1" evidence="6"/>
<name>A0A327JVP4_9HYPH</name>
<organism evidence="8 9">
    <name type="scientific">Rhodobium orientis</name>
    <dbReference type="NCBI Taxonomy" id="34017"/>
    <lineage>
        <taxon>Bacteria</taxon>
        <taxon>Pseudomonadati</taxon>
        <taxon>Pseudomonadota</taxon>
        <taxon>Alphaproteobacteria</taxon>
        <taxon>Hyphomicrobiales</taxon>
        <taxon>Rhodobiaceae</taxon>
        <taxon>Rhodobium</taxon>
    </lineage>
</organism>
<dbReference type="GO" id="GO:0046872">
    <property type="term" value="F:metal ion binding"/>
    <property type="evidence" value="ECO:0007669"/>
    <property type="project" value="UniProtKB-UniRule"/>
</dbReference>
<dbReference type="NCBIfam" id="TIGR00177">
    <property type="entry name" value="molyb_syn"/>
    <property type="match status" value="1"/>
</dbReference>
<accession>A0A327JVP4</accession>
<dbReference type="PROSITE" id="PS01079">
    <property type="entry name" value="MOCF_BIOSYNTHESIS_2"/>
    <property type="match status" value="1"/>
</dbReference>
<dbReference type="Gene3D" id="3.40.980.10">
    <property type="entry name" value="MoaB/Mog-like domain"/>
    <property type="match status" value="1"/>
</dbReference>
<dbReference type="Gene3D" id="2.40.340.10">
    <property type="entry name" value="MoeA, C-terminal, domain IV"/>
    <property type="match status" value="1"/>
</dbReference>
<keyword evidence="6" id="KW-0460">Magnesium</keyword>
<proteinExistence type="inferred from homology"/>
<comment type="caution">
    <text evidence="8">The sequence shown here is derived from an EMBL/GenBank/DDBJ whole genome shotgun (WGS) entry which is preliminary data.</text>
</comment>
<protein>
    <recommendedName>
        <fullName evidence="6">Molybdopterin molybdenumtransferase</fullName>
        <ecNumber evidence="6">2.10.1.1</ecNumber>
    </recommendedName>
</protein>
<dbReference type="GO" id="GO:0006777">
    <property type="term" value="P:Mo-molybdopterin cofactor biosynthetic process"/>
    <property type="evidence" value="ECO:0007669"/>
    <property type="project" value="UniProtKB-UniRule"/>
</dbReference>
<dbReference type="PANTHER" id="PTHR10192">
    <property type="entry name" value="MOLYBDOPTERIN BIOSYNTHESIS PROTEIN"/>
    <property type="match status" value="1"/>
</dbReference>
<keyword evidence="9" id="KW-1185">Reference proteome</keyword>
<dbReference type="InterPro" id="IPR036688">
    <property type="entry name" value="MoeA_C_domain_IV_sf"/>
</dbReference>
<dbReference type="EMBL" id="NPEV01000003">
    <property type="protein sequence ID" value="RAI29604.1"/>
    <property type="molecule type" value="Genomic_DNA"/>
</dbReference>
<dbReference type="SUPFAM" id="SSF63882">
    <property type="entry name" value="MoeA N-terminal region -like"/>
    <property type="match status" value="1"/>
</dbReference>
<dbReference type="Pfam" id="PF03454">
    <property type="entry name" value="MoeA_C"/>
    <property type="match status" value="1"/>
</dbReference>
<comment type="function">
    <text evidence="1 6">Catalyzes the insertion of molybdate into adenylated molybdopterin with the concomitant release of AMP.</text>
</comment>
<evidence type="ECO:0000313" key="9">
    <source>
        <dbReference type="Proteomes" id="UP000249299"/>
    </source>
</evidence>
<dbReference type="Pfam" id="PF03453">
    <property type="entry name" value="MoeA_N"/>
    <property type="match status" value="1"/>
</dbReference>
<dbReference type="InterPro" id="IPR038987">
    <property type="entry name" value="MoeA-like"/>
</dbReference>
<dbReference type="SUPFAM" id="SSF63867">
    <property type="entry name" value="MoeA C-terminal domain-like"/>
    <property type="match status" value="1"/>
</dbReference>
<dbReference type="InterPro" id="IPR005111">
    <property type="entry name" value="MoeA_C_domain_IV"/>
</dbReference>
<keyword evidence="6" id="KW-0500">Molybdenum</keyword>
<evidence type="ECO:0000256" key="2">
    <source>
        <dbReference type="ARBA" id="ARBA00005046"/>
    </source>
</evidence>
<feature type="domain" description="MoaB/Mog" evidence="7">
    <location>
        <begin position="201"/>
        <end position="338"/>
    </location>
</feature>
<comment type="cofactor">
    <cofactor evidence="6">
        <name>Mg(2+)</name>
        <dbReference type="ChEBI" id="CHEBI:18420"/>
    </cofactor>
</comment>
<dbReference type="UniPathway" id="UPA00344"/>
<dbReference type="PANTHER" id="PTHR10192:SF5">
    <property type="entry name" value="GEPHYRIN"/>
    <property type="match status" value="1"/>
</dbReference>
<evidence type="ECO:0000256" key="6">
    <source>
        <dbReference type="RuleBase" id="RU365090"/>
    </source>
</evidence>